<feature type="compositionally biased region" description="Polar residues" evidence="1">
    <location>
        <begin position="80"/>
        <end position="90"/>
    </location>
</feature>
<organism evidence="2 3">
    <name type="scientific">Sorangium cellulosum</name>
    <name type="common">Polyangium cellulosum</name>
    <dbReference type="NCBI Taxonomy" id="56"/>
    <lineage>
        <taxon>Bacteria</taxon>
        <taxon>Pseudomonadati</taxon>
        <taxon>Myxococcota</taxon>
        <taxon>Polyangia</taxon>
        <taxon>Polyangiales</taxon>
        <taxon>Polyangiaceae</taxon>
        <taxon>Sorangium</taxon>
    </lineage>
</organism>
<dbReference type="EMBL" id="JEMB01002966">
    <property type="protein sequence ID" value="KYF76897.1"/>
    <property type="molecule type" value="Genomic_DNA"/>
</dbReference>
<reference evidence="2 3" key="1">
    <citation type="submission" date="2014-02" db="EMBL/GenBank/DDBJ databases">
        <title>The small core and large imbalanced accessory genome model reveals a collaborative survival strategy of Sorangium cellulosum strains in nature.</title>
        <authorList>
            <person name="Han K."/>
            <person name="Peng R."/>
            <person name="Blom J."/>
            <person name="Li Y.-Z."/>
        </authorList>
    </citation>
    <scope>NUCLEOTIDE SEQUENCE [LARGE SCALE GENOMIC DNA]</scope>
    <source>
        <strain evidence="2 3">So0011-07</strain>
    </source>
</reference>
<evidence type="ECO:0000256" key="1">
    <source>
        <dbReference type="SAM" id="MobiDB-lite"/>
    </source>
</evidence>
<proteinExistence type="predicted"/>
<protein>
    <recommendedName>
        <fullName evidence="4">Prevent-host-death protein</fullName>
    </recommendedName>
</protein>
<feature type="region of interest" description="Disordered" evidence="1">
    <location>
        <begin position="65"/>
        <end position="97"/>
    </location>
</feature>
<gene>
    <name evidence="2" type="ORF">BE17_41780</name>
</gene>
<accession>A0A150R9I0</accession>
<evidence type="ECO:0000313" key="2">
    <source>
        <dbReference type="EMBL" id="KYF76897.1"/>
    </source>
</evidence>
<evidence type="ECO:0008006" key="4">
    <source>
        <dbReference type="Google" id="ProtNLM"/>
    </source>
</evidence>
<sequence>MFPDVIERVRSQGEVFVVEREGEPICRIEPIAPARRTVRDLVRLLQSAPPPDDAYLDAVEEIAQNQPTLPETPWERRSTPACSSRPSVESSIRAGAP</sequence>
<name>A0A150R9I0_SORCE</name>
<dbReference type="AlphaFoldDB" id="A0A150R9I0"/>
<dbReference type="Proteomes" id="UP000075635">
    <property type="component" value="Unassembled WGS sequence"/>
</dbReference>
<comment type="caution">
    <text evidence="2">The sequence shown here is derived from an EMBL/GenBank/DDBJ whole genome shotgun (WGS) entry which is preliminary data.</text>
</comment>
<evidence type="ECO:0000313" key="3">
    <source>
        <dbReference type="Proteomes" id="UP000075635"/>
    </source>
</evidence>